<evidence type="ECO:0000313" key="3">
    <source>
        <dbReference type="Proteomes" id="UP000252519"/>
    </source>
</evidence>
<feature type="compositionally biased region" description="Pro residues" evidence="1">
    <location>
        <begin position="1"/>
        <end position="11"/>
    </location>
</feature>
<evidence type="ECO:0000313" key="2">
    <source>
        <dbReference type="EMBL" id="RCN27455.1"/>
    </source>
</evidence>
<proteinExistence type="predicted"/>
<dbReference type="AlphaFoldDB" id="A0A368F9B5"/>
<comment type="caution">
    <text evidence="2">The sequence shown here is derived from an EMBL/GenBank/DDBJ whole genome shotgun (WGS) entry which is preliminary data.</text>
</comment>
<feature type="non-terminal residue" evidence="2">
    <location>
        <position position="1"/>
    </location>
</feature>
<dbReference type="EMBL" id="JOJR01004104">
    <property type="protein sequence ID" value="RCN27455.1"/>
    <property type="molecule type" value="Genomic_DNA"/>
</dbReference>
<organism evidence="2 3">
    <name type="scientific">Ancylostoma caninum</name>
    <name type="common">Dog hookworm</name>
    <dbReference type="NCBI Taxonomy" id="29170"/>
    <lineage>
        <taxon>Eukaryota</taxon>
        <taxon>Metazoa</taxon>
        <taxon>Ecdysozoa</taxon>
        <taxon>Nematoda</taxon>
        <taxon>Chromadorea</taxon>
        <taxon>Rhabditida</taxon>
        <taxon>Rhabditina</taxon>
        <taxon>Rhabditomorpha</taxon>
        <taxon>Strongyloidea</taxon>
        <taxon>Ancylostomatidae</taxon>
        <taxon>Ancylostomatinae</taxon>
        <taxon>Ancylostoma</taxon>
    </lineage>
</organism>
<feature type="region of interest" description="Disordered" evidence="1">
    <location>
        <begin position="125"/>
        <end position="146"/>
    </location>
</feature>
<evidence type="ECO:0000256" key="1">
    <source>
        <dbReference type="SAM" id="MobiDB-lite"/>
    </source>
</evidence>
<name>A0A368F9B5_ANCCA</name>
<sequence length="146" mass="14872">PESNAPPPTKPLAPSAPKQSSSSQPTERKPLAVEKPPAESQSPALAKAAVETKEEKPRPVSGAAPTSTPTSNPYAAAPEAKVLTSTAASPSVPASMRAEGVPADGTAPSYGASERSANIGLTTLVPNPYASTPPLPQMPYCSEDWD</sequence>
<accession>A0A368F9B5</accession>
<gene>
    <name evidence="2" type="ORF">ANCCAN_26810</name>
</gene>
<feature type="compositionally biased region" description="Polar residues" evidence="1">
    <location>
        <begin position="64"/>
        <end position="73"/>
    </location>
</feature>
<protein>
    <submittedName>
        <fullName evidence="2">Uncharacterized protein</fullName>
    </submittedName>
</protein>
<feature type="region of interest" description="Disordered" evidence="1">
    <location>
        <begin position="1"/>
        <end position="113"/>
    </location>
</feature>
<feature type="compositionally biased region" description="Low complexity" evidence="1">
    <location>
        <begin position="84"/>
        <end position="95"/>
    </location>
</feature>
<dbReference type="Proteomes" id="UP000252519">
    <property type="component" value="Unassembled WGS sequence"/>
</dbReference>
<dbReference type="OrthoDB" id="10055895at2759"/>
<reference evidence="2 3" key="1">
    <citation type="submission" date="2014-10" db="EMBL/GenBank/DDBJ databases">
        <title>Draft genome of the hookworm Ancylostoma caninum.</title>
        <authorList>
            <person name="Mitreva M."/>
        </authorList>
    </citation>
    <scope>NUCLEOTIDE SEQUENCE [LARGE SCALE GENOMIC DNA]</scope>
    <source>
        <strain evidence="2 3">Baltimore</strain>
    </source>
</reference>
<keyword evidence="3" id="KW-1185">Reference proteome</keyword>
<feature type="compositionally biased region" description="Low complexity" evidence="1">
    <location>
        <begin position="12"/>
        <end position="25"/>
    </location>
</feature>